<accession>A0AAV7EPB0</accession>
<dbReference type="GO" id="GO:0016020">
    <property type="term" value="C:membrane"/>
    <property type="evidence" value="ECO:0007669"/>
    <property type="project" value="UniProtKB-SubCell"/>
</dbReference>
<dbReference type="InterPro" id="IPR044174">
    <property type="entry name" value="BC10-like"/>
</dbReference>
<keyword evidence="7" id="KW-1133">Transmembrane helix</keyword>
<keyword evidence="2" id="KW-0328">Glycosyltransferase</keyword>
<comment type="subcellular location">
    <subcellularLocation>
        <location evidence="1">Membrane</location>
        <topology evidence="1">Single-pass type II membrane protein</topology>
    </subcellularLocation>
</comment>
<proteinExistence type="predicted"/>
<evidence type="ECO:0000256" key="3">
    <source>
        <dbReference type="ARBA" id="ARBA00022679"/>
    </source>
</evidence>
<evidence type="ECO:0000256" key="1">
    <source>
        <dbReference type="ARBA" id="ARBA00004606"/>
    </source>
</evidence>
<keyword evidence="5" id="KW-0325">Glycoprotein</keyword>
<sequence length="410" mass="47332">MKKDVTMSSSAKEKEVSTGSTTAGSRRELRGLVFLSLAMVATGLVFSFQARNLIISEEIFLPKTGDDDREVLHLCNNITGSATSNPSKDQYRSWTEPEQVWHSMTDEELMWRASLVPHSDDHIYPYQRTPKVAFMFLTKGKMPLAPLWDKFFQGHDPDLFSIYLHTSPDYKDDTPATSVFFRRRIPSKRVEWGRASMIDAERRLLANALLDFSNERFVLLSETCIPLFNFTTVYAHLVSANHTFVGSFDDPRPMGRGRYNKRMWPTVTIHNWRKGSQWFEVNRRLAIEIVSDRKYYPVFRDHCRPSCYMDEHYLPTLVTKRFPELNSGRSITWCDWSAGGSHPRSLGQKDVTQKLLNRIRFGSTCIYNGKNGSICFLFARKFLAGALEPLLQIFTTFLDFDLYSVNVTNY</sequence>
<dbReference type="PANTHER" id="PTHR31042:SF91">
    <property type="entry name" value="CORE-2_I-BRANCHING BETA-1,6-N-ACETYLGLUCOSAMINYLTRANSFERASE FAMILY PROTEIN"/>
    <property type="match status" value="1"/>
</dbReference>
<evidence type="ECO:0000256" key="5">
    <source>
        <dbReference type="ARBA" id="ARBA00023180"/>
    </source>
</evidence>
<evidence type="ECO:0000256" key="4">
    <source>
        <dbReference type="ARBA" id="ARBA00023136"/>
    </source>
</evidence>
<feature type="transmembrane region" description="Helical" evidence="7">
    <location>
        <begin position="32"/>
        <end position="50"/>
    </location>
</feature>
<reference evidence="8 9" key="1">
    <citation type="submission" date="2021-07" db="EMBL/GenBank/DDBJ databases">
        <title>The Aristolochia fimbriata genome: insights into angiosperm evolution, floral development and chemical biosynthesis.</title>
        <authorList>
            <person name="Jiao Y."/>
        </authorList>
    </citation>
    <scope>NUCLEOTIDE SEQUENCE [LARGE SCALE GENOMIC DNA]</scope>
    <source>
        <strain evidence="8">IBCAS-2021</strain>
        <tissue evidence="8">Leaf</tissue>
    </source>
</reference>
<dbReference type="PANTHER" id="PTHR31042">
    <property type="entry name" value="CORE-2/I-BRANCHING BETA-1,6-N-ACETYLGLUCOSAMINYLTRANSFERASE FAMILY PROTEIN-RELATED"/>
    <property type="match status" value="1"/>
</dbReference>
<dbReference type="GO" id="GO:0016757">
    <property type="term" value="F:glycosyltransferase activity"/>
    <property type="evidence" value="ECO:0007669"/>
    <property type="project" value="UniProtKB-KW"/>
</dbReference>
<gene>
    <name evidence="8" type="ORF">H6P81_010548</name>
</gene>
<evidence type="ECO:0000256" key="6">
    <source>
        <dbReference type="SAM" id="MobiDB-lite"/>
    </source>
</evidence>
<evidence type="ECO:0000256" key="2">
    <source>
        <dbReference type="ARBA" id="ARBA00022676"/>
    </source>
</evidence>
<organism evidence="8 9">
    <name type="scientific">Aristolochia fimbriata</name>
    <name type="common">White veined hardy Dutchman's pipe vine</name>
    <dbReference type="NCBI Taxonomy" id="158543"/>
    <lineage>
        <taxon>Eukaryota</taxon>
        <taxon>Viridiplantae</taxon>
        <taxon>Streptophyta</taxon>
        <taxon>Embryophyta</taxon>
        <taxon>Tracheophyta</taxon>
        <taxon>Spermatophyta</taxon>
        <taxon>Magnoliopsida</taxon>
        <taxon>Magnoliidae</taxon>
        <taxon>Piperales</taxon>
        <taxon>Aristolochiaceae</taxon>
        <taxon>Aristolochia</taxon>
    </lineage>
</organism>
<dbReference type="InterPro" id="IPR003406">
    <property type="entry name" value="Glyco_trans_14"/>
</dbReference>
<dbReference type="EMBL" id="JAINDJ010000004">
    <property type="protein sequence ID" value="KAG9450583.1"/>
    <property type="molecule type" value="Genomic_DNA"/>
</dbReference>
<feature type="compositionally biased region" description="Basic and acidic residues" evidence="6">
    <location>
        <begin position="1"/>
        <end position="16"/>
    </location>
</feature>
<dbReference type="Pfam" id="PF02485">
    <property type="entry name" value="Branch"/>
    <property type="match status" value="1"/>
</dbReference>
<name>A0AAV7EPB0_ARIFI</name>
<comment type="caution">
    <text evidence="8">The sequence shown here is derived from an EMBL/GenBank/DDBJ whole genome shotgun (WGS) entry which is preliminary data.</text>
</comment>
<feature type="region of interest" description="Disordered" evidence="6">
    <location>
        <begin position="1"/>
        <end position="22"/>
    </location>
</feature>
<keyword evidence="4 7" id="KW-0472">Membrane</keyword>
<evidence type="ECO:0000313" key="9">
    <source>
        <dbReference type="Proteomes" id="UP000825729"/>
    </source>
</evidence>
<evidence type="ECO:0000313" key="8">
    <source>
        <dbReference type="EMBL" id="KAG9450583.1"/>
    </source>
</evidence>
<keyword evidence="7" id="KW-0812">Transmembrane</keyword>
<keyword evidence="9" id="KW-1185">Reference proteome</keyword>
<evidence type="ECO:0008006" key="10">
    <source>
        <dbReference type="Google" id="ProtNLM"/>
    </source>
</evidence>
<dbReference type="AlphaFoldDB" id="A0AAV7EPB0"/>
<protein>
    <recommendedName>
        <fullName evidence="10">Core-2/I-branching beta-1,6-N-acetylglucosaminyltransferase family protein</fullName>
    </recommendedName>
</protein>
<keyword evidence="3" id="KW-0808">Transferase</keyword>
<evidence type="ECO:0000256" key="7">
    <source>
        <dbReference type="SAM" id="Phobius"/>
    </source>
</evidence>
<dbReference type="Proteomes" id="UP000825729">
    <property type="component" value="Unassembled WGS sequence"/>
</dbReference>